<keyword evidence="2" id="KW-1185">Reference proteome</keyword>
<dbReference type="EMBL" id="ML979009">
    <property type="protein sequence ID" value="KAF1923141.1"/>
    <property type="molecule type" value="Genomic_DNA"/>
</dbReference>
<dbReference type="AlphaFoldDB" id="A0A6A5R4V6"/>
<dbReference type="GeneID" id="54347029"/>
<evidence type="ECO:0000313" key="1">
    <source>
        <dbReference type="EMBL" id="KAF1923141.1"/>
    </source>
</evidence>
<protein>
    <submittedName>
        <fullName evidence="1">Uncharacterized protein</fullName>
    </submittedName>
</protein>
<name>A0A6A5R4V6_9PLEO</name>
<evidence type="ECO:0000313" key="2">
    <source>
        <dbReference type="Proteomes" id="UP000800082"/>
    </source>
</evidence>
<sequence length="77" mass="8485">MKASVRAQVGQPLHRGFGELYHRLRHSTPTTQHHEYGLKKRRSTAALTRALPIGAQSCGEITVPLPSMQCCGSDRCV</sequence>
<proteinExistence type="predicted"/>
<accession>A0A6A5R4V6</accession>
<organism evidence="1 2">
    <name type="scientific">Didymella exigua CBS 183.55</name>
    <dbReference type="NCBI Taxonomy" id="1150837"/>
    <lineage>
        <taxon>Eukaryota</taxon>
        <taxon>Fungi</taxon>
        <taxon>Dikarya</taxon>
        <taxon>Ascomycota</taxon>
        <taxon>Pezizomycotina</taxon>
        <taxon>Dothideomycetes</taxon>
        <taxon>Pleosporomycetidae</taxon>
        <taxon>Pleosporales</taxon>
        <taxon>Pleosporineae</taxon>
        <taxon>Didymellaceae</taxon>
        <taxon>Didymella</taxon>
    </lineage>
</organism>
<reference evidence="1" key="1">
    <citation type="journal article" date="2020" name="Stud. Mycol.">
        <title>101 Dothideomycetes genomes: a test case for predicting lifestyles and emergence of pathogens.</title>
        <authorList>
            <person name="Haridas S."/>
            <person name="Albert R."/>
            <person name="Binder M."/>
            <person name="Bloem J."/>
            <person name="Labutti K."/>
            <person name="Salamov A."/>
            <person name="Andreopoulos B."/>
            <person name="Baker S."/>
            <person name="Barry K."/>
            <person name="Bills G."/>
            <person name="Bluhm B."/>
            <person name="Cannon C."/>
            <person name="Castanera R."/>
            <person name="Culley D."/>
            <person name="Daum C."/>
            <person name="Ezra D."/>
            <person name="Gonzalez J."/>
            <person name="Henrissat B."/>
            <person name="Kuo A."/>
            <person name="Liang C."/>
            <person name="Lipzen A."/>
            <person name="Lutzoni F."/>
            <person name="Magnuson J."/>
            <person name="Mondo S."/>
            <person name="Nolan M."/>
            <person name="Ohm R."/>
            <person name="Pangilinan J."/>
            <person name="Park H.-J."/>
            <person name="Ramirez L."/>
            <person name="Alfaro M."/>
            <person name="Sun H."/>
            <person name="Tritt A."/>
            <person name="Yoshinaga Y."/>
            <person name="Zwiers L.-H."/>
            <person name="Turgeon B."/>
            <person name="Goodwin S."/>
            <person name="Spatafora J."/>
            <person name="Crous P."/>
            <person name="Grigoriev I."/>
        </authorList>
    </citation>
    <scope>NUCLEOTIDE SEQUENCE</scope>
    <source>
        <strain evidence="1">CBS 183.55</strain>
    </source>
</reference>
<gene>
    <name evidence="1" type="ORF">M421DRAFT_331724</name>
</gene>
<dbReference type="RefSeq" id="XP_033443394.1">
    <property type="nucleotide sequence ID" value="XM_033589382.1"/>
</dbReference>
<dbReference type="Proteomes" id="UP000800082">
    <property type="component" value="Unassembled WGS sequence"/>
</dbReference>